<accession>A0A8T0BZS9</accession>
<dbReference type="Proteomes" id="UP000016480">
    <property type="component" value="Unassembled WGS sequence"/>
</dbReference>
<evidence type="ECO:0000313" key="2">
    <source>
        <dbReference type="Proteomes" id="UP000016480"/>
    </source>
</evidence>
<organism evidence="1 2">
    <name type="scientific">Pseudoalteromonas rubra</name>
    <dbReference type="NCBI Taxonomy" id="43658"/>
    <lineage>
        <taxon>Bacteria</taxon>
        <taxon>Pseudomonadati</taxon>
        <taxon>Pseudomonadota</taxon>
        <taxon>Gammaproteobacteria</taxon>
        <taxon>Alteromonadales</taxon>
        <taxon>Pseudoalteromonadaceae</taxon>
        <taxon>Pseudoalteromonas</taxon>
    </lineage>
</organism>
<reference evidence="1 2" key="1">
    <citation type="journal article" date="2012" name="J. Bacteriol.">
        <title>Genome sequence of the cycloprodigiosin-producing bacterial strain Pseudoalteromonas rubra ATCC 29570(T).</title>
        <authorList>
            <person name="Xie B.B."/>
            <person name="Shu Y.L."/>
            <person name="Qin Q.L."/>
            <person name="Rong J.C."/>
            <person name="Zhang X.Y."/>
            <person name="Chen X.L."/>
            <person name="Zhou B.C."/>
            <person name="Zhang Y.Z."/>
        </authorList>
    </citation>
    <scope>NUCLEOTIDE SEQUENCE [LARGE SCALE GENOMIC DNA]</scope>
    <source>
        <strain evidence="1 2">DSM 6842</strain>
    </source>
</reference>
<proteinExistence type="predicted"/>
<comment type="caution">
    <text evidence="1">The sequence shown here is derived from an EMBL/GenBank/DDBJ whole genome shotgun (WGS) entry which is preliminary data.</text>
</comment>
<protein>
    <submittedName>
        <fullName evidence="1">Uncharacterized protein</fullName>
    </submittedName>
</protein>
<evidence type="ECO:0000313" key="1">
    <source>
        <dbReference type="EMBL" id="KAF7781266.1"/>
    </source>
</evidence>
<name>A0A8T0BZS9_9GAMM</name>
<gene>
    <name evidence="1" type="ORF">PRUB_b0426</name>
</gene>
<dbReference type="EMBL" id="AHCD03000044">
    <property type="protein sequence ID" value="KAF7781266.1"/>
    <property type="molecule type" value="Genomic_DNA"/>
</dbReference>
<dbReference type="AlphaFoldDB" id="A0A8T0BZS9"/>
<sequence length="46" mass="5545">MIFFFPGRYRADKHQRALEYCIKYNIFIPLLFILHTEDTGLDPHTC</sequence>